<sequence>QTVKQIGPISTKSLIEYIEKTPSLSSEIGNRHDDVTIKEAGDGNLNFVYIVVATCASFIIQQALTYERCIGESLSMIIEGEYFEAVPSKEHGGLCREYVPQLDHLDRTIGMQCSEPPHIILRKGLITAIEYRFLSQHMFEYMVDSLFYGSLLYRPTTEDKCAAAVNVFVQWLNVVGMWNSVGSIYKEWRLKRIEQTWDLFHQKLNKDESGKAYLPAIYNLIQEEYMKELFHDTLGFGVAKMIRRIGGVDHVEDFESIREGSIRADSKAKALELANSHLKEKQQFLATHHASPTMMEIT</sequence>
<dbReference type="PANTHER" id="PTHR34273:SF2">
    <property type="entry name" value="METHYLTHIORIBOSE KINASE"/>
    <property type="match status" value="1"/>
</dbReference>
<dbReference type="Gene3D" id="3.90.1200.10">
    <property type="match status" value="2"/>
</dbReference>
<dbReference type="InterPro" id="IPR011009">
    <property type="entry name" value="Kinase-like_dom_sf"/>
</dbReference>
<dbReference type="GO" id="GO:0005524">
    <property type="term" value="F:ATP binding"/>
    <property type="evidence" value="ECO:0007669"/>
    <property type="project" value="UniProtKB-KW"/>
</dbReference>
<dbReference type="SUPFAM" id="SSF56112">
    <property type="entry name" value="Protein kinase-like (PK-like)"/>
    <property type="match status" value="1"/>
</dbReference>
<feature type="non-terminal residue" evidence="6">
    <location>
        <position position="1"/>
    </location>
</feature>
<evidence type="ECO:0000313" key="7">
    <source>
        <dbReference type="Proteomes" id="UP000593561"/>
    </source>
</evidence>
<dbReference type="AlphaFoldDB" id="A0A7J8T1I1"/>
<proteinExistence type="inferred from homology"/>
<comment type="similarity">
    <text evidence="1">Belongs to the methylthioribose kinase family.</text>
</comment>
<comment type="caution">
    <text evidence="6">The sequence shown here is derived from an EMBL/GenBank/DDBJ whole genome shotgun (WGS) entry which is preliminary data.</text>
</comment>
<dbReference type="PANTHER" id="PTHR34273">
    <property type="entry name" value="METHYLTHIORIBOSE KINASE"/>
    <property type="match status" value="1"/>
</dbReference>
<reference evidence="6 7" key="1">
    <citation type="journal article" date="2019" name="Genome Biol. Evol.">
        <title>Insights into the evolution of the New World diploid cottons (Gossypium, subgenus Houzingenia) based on genome sequencing.</title>
        <authorList>
            <person name="Grover C.E."/>
            <person name="Arick M.A. 2nd"/>
            <person name="Thrash A."/>
            <person name="Conover J.L."/>
            <person name="Sanders W.S."/>
            <person name="Peterson D.G."/>
            <person name="Frelichowski J.E."/>
            <person name="Scheffler J.A."/>
            <person name="Scheffler B.E."/>
            <person name="Wendel J.F."/>
        </authorList>
    </citation>
    <scope>NUCLEOTIDE SEQUENCE [LARGE SCALE GENOMIC DNA]</scope>
    <source>
        <strain evidence="6">27</strain>
        <tissue evidence="6">Leaf</tissue>
    </source>
</reference>
<evidence type="ECO:0000256" key="4">
    <source>
        <dbReference type="ARBA" id="ARBA00022777"/>
    </source>
</evidence>
<keyword evidence="4" id="KW-0418">Kinase</keyword>
<evidence type="ECO:0000256" key="2">
    <source>
        <dbReference type="ARBA" id="ARBA00022679"/>
    </source>
</evidence>
<dbReference type="Proteomes" id="UP000593561">
    <property type="component" value="Unassembled WGS sequence"/>
</dbReference>
<evidence type="ECO:0000256" key="1">
    <source>
        <dbReference type="ARBA" id="ARBA00010165"/>
    </source>
</evidence>
<protein>
    <submittedName>
        <fullName evidence="6">Uncharacterized protein</fullName>
    </submittedName>
</protein>
<evidence type="ECO:0000313" key="6">
    <source>
        <dbReference type="EMBL" id="MBA0631606.1"/>
    </source>
</evidence>
<gene>
    <name evidence="6" type="ORF">Godav_000465</name>
</gene>
<keyword evidence="3" id="KW-0547">Nucleotide-binding</keyword>
<organism evidence="6 7">
    <name type="scientific">Gossypium davidsonii</name>
    <name type="common">Davidson's cotton</name>
    <name type="synonym">Gossypium klotzschianum subsp. davidsonii</name>
    <dbReference type="NCBI Taxonomy" id="34287"/>
    <lineage>
        <taxon>Eukaryota</taxon>
        <taxon>Viridiplantae</taxon>
        <taxon>Streptophyta</taxon>
        <taxon>Embryophyta</taxon>
        <taxon>Tracheophyta</taxon>
        <taxon>Spermatophyta</taxon>
        <taxon>Magnoliopsida</taxon>
        <taxon>eudicotyledons</taxon>
        <taxon>Gunneridae</taxon>
        <taxon>Pentapetalae</taxon>
        <taxon>rosids</taxon>
        <taxon>malvids</taxon>
        <taxon>Malvales</taxon>
        <taxon>Malvaceae</taxon>
        <taxon>Malvoideae</taxon>
        <taxon>Gossypium</taxon>
    </lineage>
</organism>
<keyword evidence="2" id="KW-0808">Transferase</keyword>
<keyword evidence="7" id="KW-1185">Reference proteome</keyword>
<accession>A0A7J8T1I1</accession>
<evidence type="ECO:0000256" key="3">
    <source>
        <dbReference type="ARBA" id="ARBA00022741"/>
    </source>
</evidence>
<dbReference type="Gene3D" id="3.30.200.20">
    <property type="entry name" value="Phosphorylase Kinase, domain 1"/>
    <property type="match status" value="1"/>
</dbReference>
<dbReference type="GO" id="GO:0016301">
    <property type="term" value="F:kinase activity"/>
    <property type="evidence" value="ECO:0007669"/>
    <property type="project" value="UniProtKB-KW"/>
</dbReference>
<keyword evidence="5" id="KW-0067">ATP-binding</keyword>
<dbReference type="EMBL" id="JABFAC010000013">
    <property type="protein sequence ID" value="MBA0631606.1"/>
    <property type="molecule type" value="Genomic_DNA"/>
</dbReference>
<name>A0A7J8T1I1_GOSDV</name>
<evidence type="ECO:0000256" key="5">
    <source>
        <dbReference type="ARBA" id="ARBA00022840"/>
    </source>
</evidence>